<dbReference type="InterPro" id="IPR011576">
    <property type="entry name" value="Pyridox_Oxase_N"/>
</dbReference>
<dbReference type="SUPFAM" id="SSF50475">
    <property type="entry name" value="FMN-binding split barrel"/>
    <property type="match status" value="1"/>
</dbReference>
<dbReference type="InterPro" id="IPR052019">
    <property type="entry name" value="F420H2_bilvrd_red/Heme_oxyg"/>
</dbReference>
<feature type="domain" description="Pyridoxamine 5'-phosphate oxidase N-terminal" evidence="2">
    <location>
        <begin position="10"/>
        <end position="143"/>
    </location>
</feature>
<keyword evidence="1" id="KW-0560">Oxidoreductase</keyword>
<proteinExistence type="predicted"/>
<reference evidence="3 4" key="2">
    <citation type="journal article" date="2010" name="Proc. Natl. Acad. Sci. U.S.A.">
        <title>Enigmatic, ultrasmall, uncultivated Archaea.</title>
        <authorList>
            <person name="Baker B.J."/>
            <person name="Comolli L.R."/>
            <person name="Dick G.J."/>
            <person name="Hauser L.J."/>
            <person name="Hyatt D."/>
            <person name="Dill B.D."/>
            <person name="Land M.L."/>
            <person name="Verberkmoes N.C."/>
            <person name="Hettich R.L."/>
            <person name="Banfield J.F."/>
        </authorList>
    </citation>
    <scope>NUCLEOTIDE SEQUENCE [LARGE SCALE GENOMIC DNA]</scope>
    <source>
        <strain evidence="3">ARMAN-2</strain>
    </source>
</reference>
<reference evidence="3 4" key="1">
    <citation type="journal article" date="2009" name="Genome Biol.">
        <title>Community-wide analysis of microbial genome sequence signatures.</title>
        <authorList>
            <person name="Dick G.J."/>
            <person name="Andersson A.F."/>
            <person name="Baker B.J."/>
            <person name="Simmons S.L."/>
            <person name="Thomas B.C."/>
            <person name="Yelton A.P."/>
            <person name="Banfield J.F."/>
        </authorList>
    </citation>
    <scope>NUCLEOTIDE SEQUENCE [LARGE SCALE GENOMIC DNA]</scope>
    <source>
        <strain evidence="3">ARMAN-2</strain>
    </source>
</reference>
<protein>
    <submittedName>
        <fullName evidence="3">Pyridoxamine 5'-phosphate oxidase-related FMN-binding protein</fullName>
    </submittedName>
</protein>
<dbReference type="Pfam" id="PF01243">
    <property type="entry name" value="PNPOx_N"/>
    <property type="match status" value="1"/>
</dbReference>
<evidence type="ECO:0000259" key="2">
    <source>
        <dbReference type="Pfam" id="PF01243"/>
    </source>
</evidence>
<sequence>MPIAYADYNKAIKRIIEKNYYISLATCGEDGTPWVNAVLYVYDSKYNLYFLSSIDSRHGRNILSNGKAAFLMFDSTQQIGSEEEIQGEGTAKVIEGKELENAIRLYSKRVFKDQGKKAKSIMADYEEPAEFRFFKINVEKFYVHLVDETHEVDPAELSE</sequence>
<dbReference type="Gene3D" id="2.30.110.10">
    <property type="entry name" value="Electron Transport, Fmn-binding Protein, Chain A"/>
    <property type="match status" value="1"/>
</dbReference>
<evidence type="ECO:0000256" key="1">
    <source>
        <dbReference type="ARBA" id="ARBA00023002"/>
    </source>
</evidence>
<evidence type="ECO:0000313" key="4">
    <source>
        <dbReference type="Proteomes" id="UP000332487"/>
    </source>
</evidence>
<name>C7DHN1_MICA2</name>
<dbReference type="GO" id="GO:0070967">
    <property type="term" value="F:coenzyme F420 binding"/>
    <property type="evidence" value="ECO:0007669"/>
    <property type="project" value="TreeGrafter"/>
</dbReference>
<dbReference type="InterPro" id="IPR012349">
    <property type="entry name" value="Split_barrel_FMN-bd"/>
</dbReference>
<organism evidence="3 4">
    <name type="scientific">Candidatus Micrarchaeum acidiphilum ARMAN-2</name>
    <dbReference type="NCBI Taxonomy" id="425595"/>
    <lineage>
        <taxon>Archaea</taxon>
        <taxon>Candidatus Micrarchaeota</taxon>
        <taxon>Candidatus Micrarchaeia</taxon>
        <taxon>Candidatus Micrarchaeales</taxon>
        <taxon>Candidatus Micrarchaeaceae</taxon>
        <taxon>Candidatus Micrarchaeum</taxon>
    </lineage>
</organism>
<evidence type="ECO:0000313" key="3">
    <source>
        <dbReference type="EMBL" id="EET90133.1"/>
    </source>
</evidence>
<gene>
    <name evidence="3" type="ORF">UNLARM2_0574</name>
</gene>
<dbReference type="PANTHER" id="PTHR35176">
    <property type="entry name" value="HEME OXYGENASE HI_0854-RELATED"/>
    <property type="match status" value="1"/>
</dbReference>
<dbReference type="EMBL" id="GG697240">
    <property type="protein sequence ID" value="EET90133.1"/>
    <property type="molecule type" value="Genomic_DNA"/>
</dbReference>
<keyword evidence="4" id="KW-1185">Reference proteome</keyword>
<dbReference type="AlphaFoldDB" id="C7DHN1"/>
<dbReference type="Proteomes" id="UP000332487">
    <property type="component" value="Unassembled WGS sequence"/>
</dbReference>
<dbReference type="GO" id="GO:0005829">
    <property type="term" value="C:cytosol"/>
    <property type="evidence" value="ECO:0007669"/>
    <property type="project" value="TreeGrafter"/>
</dbReference>
<dbReference type="GO" id="GO:0016627">
    <property type="term" value="F:oxidoreductase activity, acting on the CH-CH group of donors"/>
    <property type="evidence" value="ECO:0007669"/>
    <property type="project" value="TreeGrafter"/>
</dbReference>
<dbReference type="PANTHER" id="PTHR35176:SF6">
    <property type="entry name" value="HEME OXYGENASE HI_0854-RELATED"/>
    <property type="match status" value="1"/>
</dbReference>
<accession>C7DHN1</accession>